<dbReference type="EMBL" id="CP000629">
    <property type="protein sequence ID" value="ACM29237.1"/>
    <property type="molecule type" value="Genomic_DNA"/>
</dbReference>
<keyword evidence="1" id="KW-0472">Membrane</keyword>
<dbReference type="HOGENOM" id="CLU_109784_1_0_5"/>
<dbReference type="eggNOG" id="ENOG5032UJS">
    <property type="taxonomic scope" value="Bacteria"/>
</dbReference>
<evidence type="ECO:0000313" key="3">
    <source>
        <dbReference type="Proteomes" id="UP000001600"/>
    </source>
</evidence>
<feature type="transmembrane region" description="Helical" evidence="1">
    <location>
        <begin position="12"/>
        <end position="29"/>
    </location>
</feature>
<accession>B9JNV6</accession>
<feature type="transmembrane region" description="Helical" evidence="1">
    <location>
        <begin position="121"/>
        <end position="140"/>
    </location>
</feature>
<protein>
    <submittedName>
        <fullName evidence="2">Uncharacterized protein</fullName>
    </submittedName>
</protein>
<keyword evidence="1" id="KW-0812">Transmembrane</keyword>
<organism evidence="2 3">
    <name type="scientific">Rhizobium rhizogenes (strain K84 / ATCC BAA-868)</name>
    <name type="common">Agrobacterium radiobacter</name>
    <dbReference type="NCBI Taxonomy" id="311403"/>
    <lineage>
        <taxon>Bacteria</taxon>
        <taxon>Pseudomonadati</taxon>
        <taxon>Pseudomonadota</taxon>
        <taxon>Alphaproteobacteria</taxon>
        <taxon>Hyphomicrobiales</taxon>
        <taxon>Rhizobiaceae</taxon>
        <taxon>Rhizobium/Agrobacterium group</taxon>
        <taxon>Rhizobium</taxon>
    </lineage>
</organism>
<evidence type="ECO:0000313" key="2">
    <source>
        <dbReference type="EMBL" id="ACM29237.1"/>
    </source>
</evidence>
<proteinExistence type="predicted"/>
<reference evidence="2 3" key="1">
    <citation type="journal article" date="2009" name="J. Bacteriol.">
        <title>Genome sequences of three Agrobacterium biovars help elucidate the evolution of multichromosome genomes in bacteria.</title>
        <authorList>
            <person name="Slater S.C."/>
            <person name="Goldman B.S."/>
            <person name="Goodner B."/>
            <person name="Setubal J.C."/>
            <person name="Farrand S.K."/>
            <person name="Nester E.W."/>
            <person name="Burr T.J."/>
            <person name="Banta L."/>
            <person name="Dickerman A.W."/>
            <person name="Paulsen I."/>
            <person name="Otten L."/>
            <person name="Suen G."/>
            <person name="Welch R."/>
            <person name="Almeida N.F."/>
            <person name="Arnold F."/>
            <person name="Burton O.T."/>
            <person name="Du Z."/>
            <person name="Ewing A."/>
            <person name="Godsy E."/>
            <person name="Heisel S."/>
            <person name="Houmiel K.L."/>
            <person name="Jhaveri J."/>
            <person name="Lu J."/>
            <person name="Miller N.M."/>
            <person name="Norton S."/>
            <person name="Chen Q."/>
            <person name="Phoolcharoen W."/>
            <person name="Ohlin V."/>
            <person name="Ondrusek D."/>
            <person name="Pride N."/>
            <person name="Stricklin S.L."/>
            <person name="Sun J."/>
            <person name="Wheeler C."/>
            <person name="Wilson L."/>
            <person name="Zhu H."/>
            <person name="Wood D.W."/>
        </authorList>
    </citation>
    <scope>NUCLEOTIDE SEQUENCE [LARGE SCALE GENOMIC DNA]</scope>
    <source>
        <strain evidence="3">K84 / ATCC BAA-868</strain>
    </source>
</reference>
<sequence>MLGKLKADIKAFLVLSAYLYVCLSALILYKMTIVGGSGDGFWPFGLPAIKALLLAKFMMVGHAARLGDRYVERRLIFIIALKATLYLILLILLSVAEEIVVGLIHGTTISASLQDLGGNKLPQILATSVIMLLILIPYFASIELNASFENGLWGMLMTRRTAPRR</sequence>
<evidence type="ECO:0000256" key="1">
    <source>
        <dbReference type="SAM" id="Phobius"/>
    </source>
</evidence>
<dbReference type="KEGG" id="ara:Arad_7816"/>
<dbReference type="STRING" id="311403.Arad_7816"/>
<name>B9JNV6_RHIR8</name>
<keyword evidence="1" id="KW-1133">Transmembrane helix</keyword>
<gene>
    <name evidence="2" type="ordered locus">Arad_7816</name>
</gene>
<feature type="transmembrane region" description="Helical" evidence="1">
    <location>
        <begin position="41"/>
        <end position="63"/>
    </location>
</feature>
<dbReference type="Proteomes" id="UP000001600">
    <property type="component" value="Chromosome 2"/>
</dbReference>
<dbReference type="AlphaFoldDB" id="B9JNV6"/>